<dbReference type="InterPro" id="IPR017981">
    <property type="entry name" value="GPCR_2-like_7TM"/>
</dbReference>
<feature type="transmembrane region" description="Helical" evidence="5">
    <location>
        <begin position="221"/>
        <end position="244"/>
    </location>
</feature>
<organism evidence="7 8">
    <name type="scientific">Baudoinia panamericana (strain UAMH 10762)</name>
    <name type="common">Angels' share fungus</name>
    <name type="synonym">Baudoinia compniacensis (strain UAMH 10762)</name>
    <dbReference type="NCBI Taxonomy" id="717646"/>
    <lineage>
        <taxon>Eukaryota</taxon>
        <taxon>Fungi</taxon>
        <taxon>Dikarya</taxon>
        <taxon>Ascomycota</taxon>
        <taxon>Pezizomycotina</taxon>
        <taxon>Dothideomycetes</taxon>
        <taxon>Dothideomycetidae</taxon>
        <taxon>Mycosphaerellales</taxon>
        <taxon>Teratosphaeriaceae</taxon>
        <taxon>Baudoinia</taxon>
    </lineage>
</organism>
<evidence type="ECO:0000313" key="7">
    <source>
        <dbReference type="EMBL" id="EMC95002.1"/>
    </source>
</evidence>
<feature type="non-terminal residue" evidence="7">
    <location>
        <position position="408"/>
    </location>
</feature>
<dbReference type="eggNOG" id="ENOG502RY0W">
    <property type="taxonomic scope" value="Eukaryota"/>
</dbReference>
<dbReference type="RefSeq" id="XP_007677583.1">
    <property type="nucleotide sequence ID" value="XM_007679393.1"/>
</dbReference>
<dbReference type="InterPro" id="IPR053247">
    <property type="entry name" value="GPCR_GPR1/git3-like"/>
</dbReference>
<dbReference type="STRING" id="717646.M2LL72"/>
<protein>
    <recommendedName>
        <fullName evidence="6">G-protein coupled receptors family 2 profile 2 domain-containing protein</fullName>
    </recommendedName>
</protein>
<keyword evidence="2 5" id="KW-0812">Transmembrane</keyword>
<dbReference type="Proteomes" id="UP000011761">
    <property type="component" value="Unassembled WGS sequence"/>
</dbReference>
<comment type="subcellular location">
    <subcellularLocation>
        <location evidence="1">Membrane</location>
        <topology evidence="1">Multi-pass membrane protein</topology>
    </subcellularLocation>
</comment>
<dbReference type="Pfam" id="PF00002">
    <property type="entry name" value="7tm_2"/>
    <property type="match status" value="1"/>
</dbReference>
<evidence type="ECO:0000259" key="6">
    <source>
        <dbReference type="PROSITE" id="PS50261"/>
    </source>
</evidence>
<evidence type="ECO:0000256" key="1">
    <source>
        <dbReference type="ARBA" id="ARBA00004141"/>
    </source>
</evidence>
<feature type="transmembrane region" description="Helical" evidence="5">
    <location>
        <begin position="99"/>
        <end position="118"/>
    </location>
</feature>
<dbReference type="InterPro" id="IPR000832">
    <property type="entry name" value="GPCR_2_secretin-like"/>
</dbReference>
<evidence type="ECO:0000256" key="5">
    <source>
        <dbReference type="SAM" id="Phobius"/>
    </source>
</evidence>
<dbReference type="PANTHER" id="PTHR42058:SF1">
    <property type="entry name" value="G-PROTEIN COUPLED RECEPTORS FAMILY 2 PROFILE 2 DOMAIN-CONTAINING PROTEIN"/>
    <property type="match status" value="1"/>
</dbReference>
<feature type="transmembrane region" description="Helical" evidence="5">
    <location>
        <begin position="65"/>
        <end position="87"/>
    </location>
</feature>
<dbReference type="GO" id="GO:0016020">
    <property type="term" value="C:membrane"/>
    <property type="evidence" value="ECO:0007669"/>
    <property type="project" value="UniProtKB-SubCell"/>
</dbReference>
<proteinExistence type="predicted"/>
<dbReference type="AlphaFoldDB" id="M2LL72"/>
<dbReference type="HOGENOM" id="CLU_026939_1_0_1"/>
<keyword evidence="3 5" id="KW-1133">Transmembrane helix</keyword>
<feature type="domain" description="G-protein coupled receptors family 2 profile 2" evidence="6">
    <location>
        <begin position="59"/>
        <end position="249"/>
    </location>
</feature>
<reference evidence="7 8" key="1">
    <citation type="journal article" date="2012" name="PLoS Pathog.">
        <title>Diverse lifestyles and strategies of plant pathogenesis encoded in the genomes of eighteen Dothideomycetes fungi.</title>
        <authorList>
            <person name="Ohm R.A."/>
            <person name="Feau N."/>
            <person name="Henrissat B."/>
            <person name="Schoch C.L."/>
            <person name="Horwitz B.A."/>
            <person name="Barry K.W."/>
            <person name="Condon B.J."/>
            <person name="Copeland A.C."/>
            <person name="Dhillon B."/>
            <person name="Glaser F."/>
            <person name="Hesse C.N."/>
            <person name="Kosti I."/>
            <person name="LaButti K."/>
            <person name="Lindquist E.A."/>
            <person name="Lucas S."/>
            <person name="Salamov A.A."/>
            <person name="Bradshaw R.E."/>
            <person name="Ciuffetti L."/>
            <person name="Hamelin R.C."/>
            <person name="Kema G.H.J."/>
            <person name="Lawrence C."/>
            <person name="Scott J.A."/>
            <person name="Spatafora J.W."/>
            <person name="Turgeon B.G."/>
            <person name="de Wit P.J.G.M."/>
            <person name="Zhong S."/>
            <person name="Goodwin S.B."/>
            <person name="Grigoriev I.V."/>
        </authorList>
    </citation>
    <scope>NUCLEOTIDE SEQUENCE [LARGE SCALE GENOMIC DNA]</scope>
    <source>
        <strain evidence="7 8">UAMH 10762</strain>
    </source>
</reference>
<dbReference type="OrthoDB" id="26203at2759"/>
<dbReference type="EMBL" id="KB445557">
    <property type="protein sequence ID" value="EMC95002.1"/>
    <property type="molecule type" value="Genomic_DNA"/>
</dbReference>
<dbReference type="GO" id="GO:0007166">
    <property type="term" value="P:cell surface receptor signaling pathway"/>
    <property type="evidence" value="ECO:0007669"/>
    <property type="project" value="InterPro"/>
</dbReference>
<dbReference type="GeneID" id="19116757"/>
<dbReference type="PANTHER" id="PTHR42058">
    <property type="entry name" value="G_PROTEIN_RECEP_F2_4 DOMAIN-CONTAINING PROTEIN"/>
    <property type="match status" value="1"/>
</dbReference>
<feature type="transmembrane region" description="Helical" evidence="5">
    <location>
        <begin position="138"/>
        <end position="157"/>
    </location>
</feature>
<feature type="transmembrane region" description="Helical" evidence="5">
    <location>
        <begin position="177"/>
        <end position="201"/>
    </location>
</feature>
<evidence type="ECO:0000256" key="4">
    <source>
        <dbReference type="ARBA" id="ARBA00023136"/>
    </source>
</evidence>
<dbReference type="PROSITE" id="PS50261">
    <property type="entry name" value="G_PROTEIN_RECEP_F2_4"/>
    <property type="match status" value="1"/>
</dbReference>
<keyword evidence="4 5" id="KW-0472">Membrane</keyword>
<dbReference type="KEGG" id="bcom:BAUCODRAFT_72633"/>
<name>M2LL72_BAUPA</name>
<evidence type="ECO:0000313" key="8">
    <source>
        <dbReference type="Proteomes" id="UP000011761"/>
    </source>
</evidence>
<feature type="transmembrane region" description="Helical" evidence="5">
    <location>
        <begin position="360"/>
        <end position="379"/>
    </location>
</feature>
<sequence length="408" mass="45325">MANETFLRGNCIAPFYDASRFPSDEVTRGRLCAPIGGLPGTPTCCLPCPATDWSYSDSFKTYDRIASWLNVAGLVLMVFMLVSYVVLPAQKTRSHYLSVCLVVSCMMLSIGFIIPLAAKPDQCFNEITPHDMYSSGECAWSGAFLLAGGLSATLWIFIRALSMNLQICWDIVPGRRFFYLSQAIGWGIPAALFAASMSITGVSFRFGTACHINHETSMQDFWGPLLGFAGAAGVLQLFTFAYCVKVYLQSLWTDQSSTAGSDDTGLPSYTSSVRAQTASAVFRRLKKVLWLQWRGITIVSIILVDVVFFAIVFVYLDDLQASVLTDWHKVEPWLECLAFHPNDKDECLSLVNNFVVTESTVVAVLLLLSLAGFQCFIFLTRPEIFPAWGEYIYGKIWPQRQEFVSLDA</sequence>
<gene>
    <name evidence="7" type="ORF">BAUCODRAFT_72633</name>
</gene>
<evidence type="ECO:0000256" key="2">
    <source>
        <dbReference type="ARBA" id="ARBA00022692"/>
    </source>
</evidence>
<keyword evidence="8" id="KW-1185">Reference proteome</keyword>
<dbReference type="OMA" id="LGPKFMW"/>
<feature type="transmembrane region" description="Helical" evidence="5">
    <location>
        <begin position="293"/>
        <end position="316"/>
    </location>
</feature>
<dbReference type="Gene3D" id="1.20.1070.10">
    <property type="entry name" value="Rhodopsin 7-helix transmembrane proteins"/>
    <property type="match status" value="1"/>
</dbReference>
<evidence type="ECO:0000256" key="3">
    <source>
        <dbReference type="ARBA" id="ARBA00022989"/>
    </source>
</evidence>
<accession>M2LL72</accession>
<dbReference type="GO" id="GO:0004930">
    <property type="term" value="F:G protein-coupled receptor activity"/>
    <property type="evidence" value="ECO:0007669"/>
    <property type="project" value="InterPro"/>
</dbReference>